<sequence>MSESLPEFRFYPDPVSDGTLERATAVCGACERARGWIATSLLYAADVPEDARFCPWCIADGSAAARFNEIEAGAAPALAAIVERRTPGFVTWQDWAWVVHCGEPAVYLGQPRAGEFRQYPDACDDLRAQTSVHDWPPGQVEELIDALDPEASVTGYLFRCDVCGAHLARWDAD</sequence>
<protein>
    <submittedName>
        <fullName evidence="2">CbrC family protein</fullName>
    </submittedName>
</protein>
<evidence type="ECO:0000256" key="1">
    <source>
        <dbReference type="ARBA" id="ARBA00008525"/>
    </source>
</evidence>
<dbReference type="Pfam" id="PF03691">
    <property type="entry name" value="UPF0167"/>
    <property type="match status" value="1"/>
</dbReference>
<name>A0ABT4RV42_9ACTN</name>
<evidence type="ECO:0000313" key="2">
    <source>
        <dbReference type="EMBL" id="MDA0142459.1"/>
    </source>
</evidence>
<accession>A0ABT4RV42</accession>
<proteinExistence type="inferred from homology"/>
<comment type="caution">
    <text evidence="2">The sequence shown here is derived from an EMBL/GenBank/DDBJ whole genome shotgun (WGS) entry which is preliminary data.</text>
</comment>
<dbReference type="EMBL" id="JAPCID010000092">
    <property type="protein sequence ID" value="MDA0142459.1"/>
    <property type="molecule type" value="Genomic_DNA"/>
</dbReference>
<keyword evidence="3" id="KW-1185">Reference proteome</keyword>
<dbReference type="RefSeq" id="WP_202952566.1">
    <property type="nucleotide sequence ID" value="NZ_JAPCID010000092.1"/>
</dbReference>
<comment type="similarity">
    <text evidence="1">Belongs to the UPF0167 family.</text>
</comment>
<evidence type="ECO:0000313" key="3">
    <source>
        <dbReference type="Proteomes" id="UP001147700"/>
    </source>
</evidence>
<dbReference type="Proteomes" id="UP001147700">
    <property type="component" value="Unassembled WGS sequence"/>
</dbReference>
<gene>
    <name evidence="2" type="ORF">OJ962_33555</name>
</gene>
<dbReference type="InterPro" id="IPR005363">
    <property type="entry name" value="UPF0167"/>
</dbReference>
<organism evidence="2 3">
    <name type="scientific">Solirubrobacter deserti</name>
    <dbReference type="NCBI Taxonomy" id="2282478"/>
    <lineage>
        <taxon>Bacteria</taxon>
        <taxon>Bacillati</taxon>
        <taxon>Actinomycetota</taxon>
        <taxon>Thermoleophilia</taxon>
        <taxon>Solirubrobacterales</taxon>
        <taxon>Solirubrobacteraceae</taxon>
        <taxon>Solirubrobacter</taxon>
    </lineage>
</organism>
<reference evidence="2" key="1">
    <citation type="submission" date="2022-10" db="EMBL/GenBank/DDBJ databases">
        <title>The WGS of Solirubrobacter sp. CPCC 204708.</title>
        <authorList>
            <person name="Jiang Z."/>
        </authorList>
    </citation>
    <scope>NUCLEOTIDE SEQUENCE</scope>
    <source>
        <strain evidence="2">CPCC 204708</strain>
    </source>
</reference>